<comment type="function">
    <text evidence="6">Antioxidant protein with alkyl hydroperoxidase activity. Required for the reduction of the AhpC active site cysteine residues and for the regeneration of the AhpC enzyme activity.</text>
</comment>
<dbReference type="PANTHER" id="PTHR33930">
    <property type="entry name" value="ALKYL HYDROPEROXIDE REDUCTASE AHPD"/>
    <property type="match status" value="1"/>
</dbReference>
<feature type="domain" description="Carboxymuconolactone decarboxylase-like" evidence="7">
    <location>
        <begin position="132"/>
        <end position="189"/>
    </location>
</feature>
<dbReference type="HAMAP" id="MF_01676">
    <property type="entry name" value="AhpD"/>
    <property type="match status" value="1"/>
</dbReference>
<dbReference type="InterPro" id="IPR004675">
    <property type="entry name" value="AhpD_core"/>
</dbReference>
<evidence type="ECO:0000259" key="7">
    <source>
        <dbReference type="Pfam" id="PF02627"/>
    </source>
</evidence>
<proteinExistence type="inferred from homology"/>
<sequence>MYPFTSTGNTKESLYKEVNLPAEFESVLINKLAALDHRYLKDLKINISNVLKTQTLSRKESLLIGLATAINEKNAALIAALEQLAAAEGADEKEVAELAACVSLMNANNVFYRFRHFMHKEFYDNAPAGIKMSIMMNPVLGKEFFELLSLVISSLNGCEMCVTSHEQSVLNHGGTQARIFDAVRVGAIFKSFSVLI</sequence>
<feature type="active site" description="Cysteine sulfenic acid (-SOH) intermediate" evidence="6">
    <location>
        <position position="161"/>
    </location>
</feature>
<evidence type="ECO:0000256" key="4">
    <source>
        <dbReference type="ARBA" id="ARBA00023157"/>
    </source>
</evidence>
<evidence type="ECO:0000256" key="1">
    <source>
        <dbReference type="ARBA" id="ARBA00022559"/>
    </source>
</evidence>
<feature type="disulfide bond" description="Interchain (with AhpC); in linked form" evidence="6">
    <location>
        <position position="161"/>
    </location>
</feature>
<dbReference type="EMBL" id="CP056775">
    <property type="protein sequence ID" value="QRR02166.1"/>
    <property type="molecule type" value="Genomic_DNA"/>
</dbReference>
<dbReference type="InterPro" id="IPR004674">
    <property type="entry name" value="AhpD"/>
</dbReference>
<dbReference type="EC" id="1.11.1.28" evidence="6"/>
<dbReference type="PANTHER" id="PTHR33930:SF7">
    <property type="entry name" value="ALKYL HYDROPEROXIDE REDUCTASE AHPD"/>
    <property type="match status" value="1"/>
</dbReference>
<keyword evidence="9" id="KW-1185">Reference proteome</keyword>
<organism evidence="8 9">
    <name type="scientific">Dyadobacter sandarakinus</name>
    <dbReference type="NCBI Taxonomy" id="2747268"/>
    <lineage>
        <taxon>Bacteria</taxon>
        <taxon>Pseudomonadati</taxon>
        <taxon>Bacteroidota</taxon>
        <taxon>Cytophagia</taxon>
        <taxon>Cytophagales</taxon>
        <taxon>Spirosomataceae</taxon>
        <taxon>Dyadobacter</taxon>
    </lineage>
</organism>
<evidence type="ECO:0000313" key="9">
    <source>
        <dbReference type="Proteomes" id="UP000612680"/>
    </source>
</evidence>
<keyword evidence="2 6" id="KW-0049">Antioxidant</keyword>
<accession>A0ABX7IB51</accession>
<comment type="similarity">
    <text evidence="6">Belongs to the AhpD family.</text>
</comment>
<keyword evidence="3 6" id="KW-0560">Oxidoreductase</keyword>
<feature type="disulfide bond" evidence="6">
    <location>
        <begin position="158"/>
        <end position="161"/>
    </location>
</feature>
<reference evidence="8 9" key="1">
    <citation type="submission" date="2020-06" db="EMBL/GenBank/DDBJ databases">
        <title>Dyadobacter sandarakinus sp. nov., isolated from the soil of the Arctic Yellow River Station.</title>
        <authorList>
            <person name="Zhang Y."/>
            <person name="Peng F."/>
        </authorList>
    </citation>
    <scope>NUCLEOTIDE SEQUENCE [LARGE SCALE GENOMIC DNA]</scope>
    <source>
        <strain evidence="8 9">Q3-56</strain>
    </source>
</reference>
<dbReference type="Pfam" id="PF02627">
    <property type="entry name" value="CMD"/>
    <property type="match status" value="1"/>
</dbReference>
<evidence type="ECO:0000256" key="5">
    <source>
        <dbReference type="ARBA" id="ARBA00023284"/>
    </source>
</evidence>
<dbReference type="InterPro" id="IPR003779">
    <property type="entry name" value="CMD-like"/>
</dbReference>
<dbReference type="SUPFAM" id="SSF69118">
    <property type="entry name" value="AhpD-like"/>
    <property type="match status" value="1"/>
</dbReference>
<keyword evidence="5 6" id="KW-0676">Redox-active center</keyword>
<evidence type="ECO:0000256" key="3">
    <source>
        <dbReference type="ARBA" id="ARBA00023002"/>
    </source>
</evidence>
<comment type="catalytic activity">
    <reaction evidence="6">
        <text>N(6)-[(R)-dihydrolipoyl]-L-lysyl-[lipoyl-carrier protein] + a hydroperoxide = N(6)-[(R)-lipoyl]-L-lysyl-[lipoyl-carrier protein] + an alcohol + H2O</text>
        <dbReference type="Rhea" id="RHEA:62636"/>
        <dbReference type="Rhea" id="RHEA-COMP:10502"/>
        <dbReference type="Rhea" id="RHEA-COMP:16355"/>
        <dbReference type="ChEBI" id="CHEBI:15377"/>
        <dbReference type="ChEBI" id="CHEBI:30879"/>
        <dbReference type="ChEBI" id="CHEBI:35924"/>
        <dbReference type="ChEBI" id="CHEBI:83099"/>
        <dbReference type="ChEBI" id="CHEBI:83100"/>
        <dbReference type="EC" id="1.11.1.28"/>
    </reaction>
</comment>
<keyword evidence="1 6" id="KW-0575">Peroxidase</keyword>
<name>A0ABX7IB51_9BACT</name>
<dbReference type="NCBIfam" id="TIGR00778">
    <property type="entry name" value="ahpD_dom"/>
    <property type="match status" value="1"/>
</dbReference>
<gene>
    <name evidence="6" type="primary">ahpD</name>
    <name evidence="8" type="ORF">HWI92_15260</name>
</gene>
<dbReference type="InterPro" id="IPR029032">
    <property type="entry name" value="AhpD-like"/>
</dbReference>
<dbReference type="Gene3D" id="1.20.1290.10">
    <property type="entry name" value="AhpD-like"/>
    <property type="match status" value="1"/>
</dbReference>
<protein>
    <recommendedName>
        <fullName evidence="6">Alkyl hydroperoxide reductase AhpD</fullName>
        <ecNumber evidence="6">1.11.1.28</ecNumber>
    </recommendedName>
    <alternativeName>
        <fullName evidence="6">Alkylhydroperoxidase AhpD</fullName>
    </alternativeName>
</protein>
<keyword evidence="4 6" id="KW-1015">Disulfide bond</keyword>
<evidence type="ECO:0000256" key="2">
    <source>
        <dbReference type="ARBA" id="ARBA00022862"/>
    </source>
</evidence>
<evidence type="ECO:0000256" key="6">
    <source>
        <dbReference type="HAMAP-Rule" id="MF_01676"/>
    </source>
</evidence>
<evidence type="ECO:0000313" key="8">
    <source>
        <dbReference type="EMBL" id="QRR02166.1"/>
    </source>
</evidence>
<feature type="active site" description="Proton donor" evidence="6">
    <location>
        <position position="158"/>
    </location>
</feature>
<dbReference type="RefSeq" id="WP_204656816.1">
    <property type="nucleotide sequence ID" value="NZ_CP056775.1"/>
</dbReference>
<dbReference type="Proteomes" id="UP000612680">
    <property type="component" value="Chromosome"/>
</dbReference>